<evidence type="ECO:0000313" key="6">
    <source>
        <dbReference type="EMBL" id="EDQ88327.1"/>
    </source>
</evidence>
<dbReference type="Proteomes" id="UP000001357">
    <property type="component" value="Unassembled WGS sequence"/>
</dbReference>
<dbReference type="STRING" id="81824.A9V268"/>
<dbReference type="InterPro" id="IPR010982">
    <property type="entry name" value="Lambda_DNA-bd_dom_sf"/>
</dbReference>
<gene>
    <name evidence="6" type="ORF">MONBRDRAFT_37512</name>
</gene>
<keyword evidence="1" id="KW-0805">Transcription regulation</keyword>
<dbReference type="PANTHER" id="PTHR10245:SF15">
    <property type="entry name" value="ENDOTHELIAL DIFFERENTIATION-RELATED FACTOR 1"/>
    <property type="match status" value="1"/>
</dbReference>
<dbReference type="EMBL" id="CH991555">
    <property type="protein sequence ID" value="EDQ88327.1"/>
    <property type="molecule type" value="Genomic_DNA"/>
</dbReference>
<dbReference type="OMA" id="GKNKSCK"/>
<dbReference type="InterPro" id="IPR013729">
    <property type="entry name" value="MBF1_N"/>
</dbReference>
<evidence type="ECO:0000259" key="5">
    <source>
        <dbReference type="PROSITE" id="PS50943"/>
    </source>
</evidence>
<dbReference type="RefSeq" id="XP_001746920.1">
    <property type="nucleotide sequence ID" value="XM_001746868.1"/>
</dbReference>
<protein>
    <recommendedName>
        <fullName evidence="5">HTH cro/C1-type domain-containing protein</fullName>
    </recommendedName>
</protein>
<dbReference type="SUPFAM" id="SSF47413">
    <property type="entry name" value="lambda repressor-like DNA-binding domains"/>
    <property type="match status" value="1"/>
</dbReference>
<feature type="compositionally biased region" description="Polar residues" evidence="4">
    <location>
        <begin position="18"/>
        <end position="28"/>
    </location>
</feature>
<dbReference type="GeneID" id="5892239"/>
<name>A9V268_MONBE</name>
<keyword evidence="3" id="KW-0804">Transcription</keyword>
<dbReference type="FunFam" id="1.10.260.40:FF:000015">
    <property type="entry name" value="Endothelial differentiation-related factor 1"/>
    <property type="match status" value="1"/>
</dbReference>
<reference evidence="6 7" key="1">
    <citation type="journal article" date="2008" name="Nature">
        <title>The genome of the choanoflagellate Monosiga brevicollis and the origin of metazoans.</title>
        <authorList>
            <consortium name="JGI Sequencing"/>
            <person name="King N."/>
            <person name="Westbrook M.J."/>
            <person name="Young S.L."/>
            <person name="Kuo A."/>
            <person name="Abedin M."/>
            <person name="Chapman J."/>
            <person name="Fairclough S."/>
            <person name="Hellsten U."/>
            <person name="Isogai Y."/>
            <person name="Letunic I."/>
            <person name="Marr M."/>
            <person name="Pincus D."/>
            <person name="Putnam N."/>
            <person name="Rokas A."/>
            <person name="Wright K.J."/>
            <person name="Zuzow R."/>
            <person name="Dirks W."/>
            <person name="Good M."/>
            <person name="Goodstein D."/>
            <person name="Lemons D."/>
            <person name="Li W."/>
            <person name="Lyons J.B."/>
            <person name="Morris A."/>
            <person name="Nichols S."/>
            <person name="Richter D.J."/>
            <person name="Salamov A."/>
            <person name="Bork P."/>
            <person name="Lim W.A."/>
            <person name="Manning G."/>
            <person name="Miller W.T."/>
            <person name="McGinnis W."/>
            <person name="Shapiro H."/>
            <person name="Tjian R."/>
            <person name="Grigoriev I.V."/>
            <person name="Rokhsar D."/>
        </authorList>
    </citation>
    <scope>NUCLEOTIDE SEQUENCE [LARGE SCALE GENOMIC DNA]</scope>
    <source>
        <strain evidence="7">MX1 / ATCC 50154</strain>
    </source>
</reference>
<keyword evidence="7" id="KW-1185">Reference proteome</keyword>
<dbReference type="GO" id="GO:0005634">
    <property type="term" value="C:nucleus"/>
    <property type="evidence" value="ECO:0000318"/>
    <property type="project" value="GO_Central"/>
</dbReference>
<dbReference type="PANTHER" id="PTHR10245">
    <property type="entry name" value="ENDOTHELIAL DIFFERENTIATION-RELATED FACTOR 1 MULTIPROTEIN BRIDGING FACTOR 1"/>
    <property type="match status" value="1"/>
</dbReference>
<dbReference type="Pfam" id="PF08523">
    <property type="entry name" value="MBF1"/>
    <property type="match status" value="1"/>
</dbReference>
<feature type="region of interest" description="Disordered" evidence="4">
    <location>
        <begin position="1"/>
        <end position="34"/>
    </location>
</feature>
<dbReference type="Pfam" id="PF01381">
    <property type="entry name" value="HTH_3"/>
    <property type="match status" value="1"/>
</dbReference>
<keyword evidence="2" id="KW-0238">DNA-binding</keyword>
<evidence type="ECO:0000256" key="2">
    <source>
        <dbReference type="ARBA" id="ARBA00023125"/>
    </source>
</evidence>
<accession>A9V268</accession>
<dbReference type="InterPro" id="IPR001387">
    <property type="entry name" value="Cro/C1-type_HTH"/>
</dbReference>
<dbReference type="AlphaFoldDB" id="A9V268"/>
<sequence length="148" mass="16347">MADSDWDSVTVLRKKKPTASQAKSSSAVNDARRKGASIDTSFKYAAGTNKQHSMDKNTARLAEETEELHHDKVSMSVGKAIMKARNEKKLTQKDLATRINEKPSIIQEYESSKAIPNQQILGKLERVLGVKLRGKNIGEPLASKPSKK</sequence>
<dbReference type="CDD" id="cd00093">
    <property type="entry name" value="HTH_XRE"/>
    <property type="match status" value="1"/>
</dbReference>
<feature type="domain" description="HTH cro/C1-type" evidence="5">
    <location>
        <begin position="81"/>
        <end position="135"/>
    </location>
</feature>
<evidence type="ECO:0000256" key="1">
    <source>
        <dbReference type="ARBA" id="ARBA00023015"/>
    </source>
</evidence>
<proteinExistence type="predicted"/>
<dbReference type="Gene3D" id="1.10.260.40">
    <property type="entry name" value="lambda repressor-like DNA-binding domains"/>
    <property type="match status" value="1"/>
</dbReference>
<dbReference type="eggNOG" id="KOG3398">
    <property type="taxonomic scope" value="Eukaryota"/>
</dbReference>
<evidence type="ECO:0000256" key="3">
    <source>
        <dbReference type="ARBA" id="ARBA00023163"/>
    </source>
</evidence>
<organism evidence="6 7">
    <name type="scientific">Monosiga brevicollis</name>
    <name type="common">Choanoflagellate</name>
    <dbReference type="NCBI Taxonomy" id="81824"/>
    <lineage>
        <taxon>Eukaryota</taxon>
        <taxon>Choanoflagellata</taxon>
        <taxon>Craspedida</taxon>
        <taxon>Salpingoecidae</taxon>
        <taxon>Monosiga</taxon>
    </lineage>
</organism>
<dbReference type="FunCoup" id="A9V268">
    <property type="interactions" value="1387"/>
</dbReference>
<dbReference type="InParanoid" id="A9V268"/>
<evidence type="ECO:0000313" key="7">
    <source>
        <dbReference type="Proteomes" id="UP000001357"/>
    </source>
</evidence>
<evidence type="ECO:0000256" key="4">
    <source>
        <dbReference type="SAM" id="MobiDB-lite"/>
    </source>
</evidence>
<dbReference type="GO" id="GO:0003677">
    <property type="term" value="F:DNA binding"/>
    <property type="evidence" value="ECO:0007669"/>
    <property type="project" value="UniProtKB-KW"/>
</dbReference>
<dbReference type="PROSITE" id="PS50943">
    <property type="entry name" value="HTH_CROC1"/>
    <property type="match status" value="1"/>
</dbReference>
<dbReference type="KEGG" id="mbr:MONBRDRAFT_37512"/>
<dbReference type="SMART" id="SM00530">
    <property type="entry name" value="HTH_XRE"/>
    <property type="match status" value="1"/>
</dbReference>